<evidence type="ECO:0000256" key="2">
    <source>
        <dbReference type="SAM" id="MobiDB-lite"/>
    </source>
</evidence>
<dbReference type="Proteomes" id="UP001497525">
    <property type="component" value="Unassembled WGS sequence"/>
</dbReference>
<protein>
    <recommendedName>
        <fullName evidence="5">Charged multivesicular body protein 3</fullName>
    </recommendedName>
</protein>
<sequence length="217" mass="24092">MSRHGKTSKNLFGKKNKSDVMRSMISETRKQKYRVMREAASVQAVCKKTETEIKNRAKSGKMDEAKILAKSLIGARKTLSHLRITGAHLDTVISELNCQISSQRMEGCIQSSTGIMKSMSALVKIPELRSVMMGMSKEMHKMGLLEEMIDDTMSPALGDPEMDEATDAEVGKILKELTTDFSARAPDPVMDSLPAGAEGEVDDNMEDLRRHLEELRS</sequence>
<reference evidence="3" key="1">
    <citation type="submission" date="2024-06" db="EMBL/GenBank/DDBJ databases">
        <authorList>
            <person name="Liu X."/>
            <person name="Lenzi L."/>
            <person name="Haldenby T S."/>
            <person name="Uol C."/>
        </authorList>
    </citation>
    <scope>NUCLEOTIDE SEQUENCE</scope>
</reference>
<comment type="similarity">
    <text evidence="1">Belongs to the SNF7 family.</text>
</comment>
<dbReference type="AlphaFoldDB" id="A0AAV2TQ00"/>
<feature type="compositionally biased region" description="Basic and acidic residues" evidence="2">
    <location>
        <begin position="206"/>
        <end position="217"/>
    </location>
</feature>
<name>A0AAV2TQ00_CALDB</name>
<evidence type="ECO:0000256" key="1">
    <source>
        <dbReference type="ARBA" id="ARBA00006190"/>
    </source>
</evidence>
<evidence type="ECO:0000313" key="3">
    <source>
        <dbReference type="EMBL" id="CAL5138056.1"/>
    </source>
</evidence>
<dbReference type="GO" id="GO:0007034">
    <property type="term" value="P:vacuolar transport"/>
    <property type="evidence" value="ECO:0007669"/>
    <property type="project" value="InterPro"/>
</dbReference>
<dbReference type="PANTHER" id="PTHR10476">
    <property type="entry name" value="CHARGED MULTIVESICULAR BODY PROTEIN"/>
    <property type="match status" value="1"/>
</dbReference>
<evidence type="ECO:0008006" key="5">
    <source>
        <dbReference type="Google" id="ProtNLM"/>
    </source>
</evidence>
<dbReference type="EMBL" id="CAXLJL010000467">
    <property type="protein sequence ID" value="CAL5138056.1"/>
    <property type="molecule type" value="Genomic_DNA"/>
</dbReference>
<gene>
    <name evidence="3" type="ORF">CDAUBV1_LOCUS12574</name>
</gene>
<evidence type="ECO:0000313" key="4">
    <source>
        <dbReference type="Proteomes" id="UP001497525"/>
    </source>
</evidence>
<organism evidence="3 4">
    <name type="scientific">Calicophoron daubneyi</name>
    <name type="common">Rumen fluke</name>
    <name type="synonym">Paramphistomum daubneyi</name>
    <dbReference type="NCBI Taxonomy" id="300641"/>
    <lineage>
        <taxon>Eukaryota</taxon>
        <taxon>Metazoa</taxon>
        <taxon>Spiralia</taxon>
        <taxon>Lophotrochozoa</taxon>
        <taxon>Platyhelminthes</taxon>
        <taxon>Trematoda</taxon>
        <taxon>Digenea</taxon>
        <taxon>Plagiorchiida</taxon>
        <taxon>Pronocephalata</taxon>
        <taxon>Paramphistomoidea</taxon>
        <taxon>Paramphistomidae</taxon>
        <taxon>Calicophoron</taxon>
    </lineage>
</organism>
<dbReference type="InterPro" id="IPR005024">
    <property type="entry name" value="Snf7_fam"/>
</dbReference>
<accession>A0AAV2TQ00</accession>
<dbReference type="Gene3D" id="6.10.140.1230">
    <property type="match status" value="1"/>
</dbReference>
<dbReference type="Pfam" id="PF03357">
    <property type="entry name" value="Snf7"/>
    <property type="match status" value="1"/>
</dbReference>
<proteinExistence type="inferred from homology"/>
<comment type="caution">
    <text evidence="3">The sequence shown here is derived from an EMBL/GenBank/DDBJ whole genome shotgun (WGS) entry which is preliminary data.</text>
</comment>
<feature type="region of interest" description="Disordered" evidence="2">
    <location>
        <begin position="183"/>
        <end position="217"/>
    </location>
</feature>